<keyword evidence="4 7" id="KW-0812">Transmembrane</keyword>
<organism evidence="8 9">
    <name type="scientific">Arenibacter antarcticus</name>
    <dbReference type="NCBI Taxonomy" id="2040469"/>
    <lineage>
        <taxon>Bacteria</taxon>
        <taxon>Pseudomonadati</taxon>
        <taxon>Bacteroidota</taxon>
        <taxon>Flavobacteriia</taxon>
        <taxon>Flavobacteriales</taxon>
        <taxon>Flavobacteriaceae</taxon>
        <taxon>Arenibacter</taxon>
    </lineage>
</organism>
<evidence type="ECO:0000256" key="1">
    <source>
        <dbReference type="ARBA" id="ARBA00004651"/>
    </source>
</evidence>
<comment type="caution">
    <text evidence="8">The sequence shown here is derived from an EMBL/GenBank/DDBJ whole genome shotgun (WGS) entry which is preliminary data.</text>
</comment>
<dbReference type="GO" id="GO:0016740">
    <property type="term" value="F:transferase activity"/>
    <property type="evidence" value="ECO:0007669"/>
    <property type="project" value="UniProtKB-KW"/>
</dbReference>
<evidence type="ECO:0000256" key="3">
    <source>
        <dbReference type="ARBA" id="ARBA00022679"/>
    </source>
</evidence>
<evidence type="ECO:0000256" key="4">
    <source>
        <dbReference type="ARBA" id="ARBA00022692"/>
    </source>
</evidence>
<dbReference type="PANTHER" id="PTHR22926">
    <property type="entry name" value="PHOSPHO-N-ACETYLMURAMOYL-PENTAPEPTIDE-TRANSFERASE"/>
    <property type="match status" value="1"/>
</dbReference>
<keyword evidence="5 7" id="KW-1133">Transmembrane helix</keyword>
<gene>
    <name evidence="8" type="ORF">ACFS1K_12090</name>
</gene>
<name>A0ABW5VH64_9FLAO</name>
<keyword evidence="2" id="KW-1003">Cell membrane</keyword>
<sequence length="384" mass="43010">MVLIEYISNLLSNKYILAFIAVIIPILVSIRTYPVMILLVSKKRLMDTPVSRSMHSSRTATMGGIIVFIAFSITLIIAALLLGLPKLQLMNILAIIGGTLLLMFIGVKDDLIGISPKKKIGIQIFAACIIVLLTDLRITHGYNIFGLEELPYLVSVLITIFIFILVINAFNLIDGLDGLAGTIGTITSLSFGFFYFINDQTTMILVSFALVGSLLGFLRFNLSRKRKIFMGDSGSMFVGFLLAYQAIAFINQYPQTISDQNVNHAPIMAIAILSFPLLDTLRVFIIRIYQKRSPFSADRNHIHHRLLDMKFSHKRASLILGLLNIVVILFALLISDLYINLQFYLLILVVPLIYASPWLFTRKEGKIRLAVPQHIREIMAKAGF</sequence>
<feature type="transmembrane region" description="Helical" evidence="7">
    <location>
        <begin position="203"/>
        <end position="222"/>
    </location>
</feature>
<feature type="transmembrane region" description="Helical" evidence="7">
    <location>
        <begin position="120"/>
        <end position="138"/>
    </location>
</feature>
<dbReference type="PANTHER" id="PTHR22926:SF3">
    <property type="entry name" value="UNDECAPRENYL-PHOSPHATE ALPHA-N-ACETYLGLUCOSAMINYL 1-PHOSPHATE TRANSFERASE"/>
    <property type="match status" value="1"/>
</dbReference>
<dbReference type="EC" id="2.7.8.-" evidence="8"/>
<dbReference type="InterPro" id="IPR000715">
    <property type="entry name" value="Glycosyl_transferase_4"/>
</dbReference>
<evidence type="ECO:0000256" key="6">
    <source>
        <dbReference type="ARBA" id="ARBA00023136"/>
    </source>
</evidence>
<reference evidence="9" key="1">
    <citation type="journal article" date="2019" name="Int. J. Syst. Evol. Microbiol.">
        <title>The Global Catalogue of Microorganisms (GCM) 10K type strain sequencing project: providing services to taxonomists for standard genome sequencing and annotation.</title>
        <authorList>
            <consortium name="The Broad Institute Genomics Platform"/>
            <consortium name="The Broad Institute Genome Sequencing Center for Infectious Disease"/>
            <person name="Wu L."/>
            <person name="Ma J."/>
        </authorList>
    </citation>
    <scope>NUCLEOTIDE SEQUENCE [LARGE SCALE GENOMIC DNA]</scope>
    <source>
        <strain evidence="9">KCTC 52924</strain>
    </source>
</reference>
<dbReference type="InterPro" id="IPR018480">
    <property type="entry name" value="PNAcMuramoyl-5peptid_Trfase_CS"/>
</dbReference>
<feature type="transmembrane region" description="Helical" evidence="7">
    <location>
        <begin position="89"/>
        <end position="108"/>
    </location>
</feature>
<keyword evidence="3 8" id="KW-0808">Transferase</keyword>
<dbReference type="Proteomes" id="UP001597532">
    <property type="component" value="Unassembled WGS sequence"/>
</dbReference>
<proteinExistence type="predicted"/>
<dbReference type="Pfam" id="PF00953">
    <property type="entry name" value="Glycos_transf_4"/>
    <property type="match status" value="1"/>
</dbReference>
<accession>A0ABW5VH64</accession>
<dbReference type="RefSeq" id="WP_251806790.1">
    <property type="nucleotide sequence ID" value="NZ_CP166679.1"/>
</dbReference>
<comment type="subcellular location">
    <subcellularLocation>
        <location evidence="1">Cell membrane</location>
        <topology evidence="1">Multi-pass membrane protein</topology>
    </subcellularLocation>
</comment>
<feature type="transmembrane region" description="Helical" evidence="7">
    <location>
        <begin position="265"/>
        <end position="285"/>
    </location>
</feature>
<keyword evidence="6 7" id="KW-0472">Membrane</keyword>
<evidence type="ECO:0000256" key="2">
    <source>
        <dbReference type="ARBA" id="ARBA00022475"/>
    </source>
</evidence>
<evidence type="ECO:0000313" key="9">
    <source>
        <dbReference type="Proteomes" id="UP001597532"/>
    </source>
</evidence>
<feature type="transmembrane region" description="Helical" evidence="7">
    <location>
        <begin position="179"/>
        <end position="197"/>
    </location>
</feature>
<feature type="transmembrane region" description="Helical" evidence="7">
    <location>
        <begin position="15"/>
        <end position="40"/>
    </location>
</feature>
<protein>
    <submittedName>
        <fullName evidence="8">MraY family glycosyltransferase</fullName>
        <ecNumber evidence="8">2.7.8.-</ecNumber>
    </submittedName>
</protein>
<feature type="transmembrane region" description="Helical" evidence="7">
    <location>
        <begin position="61"/>
        <end position="83"/>
    </location>
</feature>
<feature type="transmembrane region" description="Helical" evidence="7">
    <location>
        <begin position="234"/>
        <end position="253"/>
    </location>
</feature>
<dbReference type="PROSITE" id="PS01348">
    <property type="entry name" value="MRAY_2"/>
    <property type="match status" value="1"/>
</dbReference>
<feature type="transmembrane region" description="Helical" evidence="7">
    <location>
        <begin position="316"/>
        <end position="335"/>
    </location>
</feature>
<dbReference type="CDD" id="cd06853">
    <property type="entry name" value="GT_WecA_like"/>
    <property type="match status" value="1"/>
</dbReference>
<feature type="transmembrane region" description="Helical" evidence="7">
    <location>
        <begin position="341"/>
        <end position="360"/>
    </location>
</feature>
<dbReference type="EMBL" id="JBHUOK010000030">
    <property type="protein sequence ID" value="MFD2790504.1"/>
    <property type="molecule type" value="Genomic_DNA"/>
</dbReference>
<keyword evidence="9" id="KW-1185">Reference proteome</keyword>
<evidence type="ECO:0000256" key="5">
    <source>
        <dbReference type="ARBA" id="ARBA00022989"/>
    </source>
</evidence>
<evidence type="ECO:0000256" key="7">
    <source>
        <dbReference type="SAM" id="Phobius"/>
    </source>
</evidence>
<feature type="transmembrane region" description="Helical" evidence="7">
    <location>
        <begin position="150"/>
        <end position="172"/>
    </location>
</feature>
<evidence type="ECO:0000313" key="8">
    <source>
        <dbReference type="EMBL" id="MFD2790504.1"/>
    </source>
</evidence>